<dbReference type="RefSeq" id="XP_071940031.1">
    <property type="nucleotide sequence ID" value="XM_072083930.1"/>
</dbReference>
<gene>
    <name evidence="11" type="primary">LOC140038548</name>
</gene>
<feature type="domain" description="NB-ARC" evidence="7">
    <location>
        <begin position="8"/>
        <end position="97"/>
    </location>
</feature>
<dbReference type="InterPro" id="IPR036388">
    <property type="entry name" value="WH-like_DNA-bd_sf"/>
</dbReference>
<dbReference type="PRINTS" id="PR00364">
    <property type="entry name" value="DISEASERSIST"/>
</dbReference>
<comment type="similarity">
    <text evidence="1">Belongs to the disease resistance NB-LRR family.</text>
</comment>
<keyword evidence="3" id="KW-0677">Repeat</keyword>
<dbReference type="Pfam" id="PF00931">
    <property type="entry name" value="NB-ARC"/>
    <property type="match status" value="1"/>
</dbReference>
<dbReference type="InterPro" id="IPR042197">
    <property type="entry name" value="Apaf_helical"/>
</dbReference>
<evidence type="ECO:0000256" key="6">
    <source>
        <dbReference type="ARBA" id="ARBA00022840"/>
    </source>
</evidence>
<evidence type="ECO:0000313" key="10">
    <source>
        <dbReference type="Proteomes" id="UP001652660"/>
    </source>
</evidence>
<evidence type="ECO:0000259" key="8">
    <source>
        <dbReference type="Pfam" id="PF23559"/>
    </source>
</evidence>
<dbReference type="Gene3D" id="1.10.8.430">
    <property type="entry name" value="Helical domain of apoptotic protease-activating factors"/>
    <property type="match status" value="1"/>
</dbReference>
<dbReference type="InterPro" id="IPR032675">
    <property type="entry name" value="LRR_dom_sf"/>
</dbReference>
<evidence type="ECO:0000256" key="1">
    <source>
        <dbReference type="ARBA" id="ARBA00008894"/>
    </source>
</evidence>
<name>A0ABM4X7K5_COFAR</name>
<dbReference type="SUPFAM" id="SSF52058">
    <property type="entry name" value="L domain-like"/>
    <property type="match status" value="1"/>
</dbReference>
<protein>
    <submittedName>
        <fullName evidence="11">Disease resistance protein RGA4</fullName>
    </submittedName>
</protein>
<dbReference type="InterPro" id="IPR044974">
    <property type="entry name" value="Disease_R_plants"/>
</dbReference>
<dbReference type="InterPro" id="IPR002182">
    <property type="entry name" value="NB-ARC"/>
</dbReference>
<dbReference type="Gene3D" id="1.10.10.10">
    <property type="entry name" value="Winged helix-like DNA-binding domain superfamily/Winged helix DNA-binding domain"/>
    <property type="match status" value="1"/>
</dbReference>
<dbReference type="SUPFAM" id="SSF52540">
    <property type="entry name" value="P-loop containing nucleoside triphosphate hydrolases"/>
    <property type="match status" value="1"/>
</dbReference>
<proteinExistence type="inferred from homology"/>
<dbReference type="Gene3D" id="3.80.10.10">
    <property type="entry name" value="Ribonuclease Inhibitor"/>
    <property type="match status" value="1"/>
</dbReference>
<dbReference type="Gene3D" id="3.40.50.300">
    <property type="entry name" value="P-loop containing nucleotide triphosphate hydrolases"/>
    <property type="match status" value="1"/>
</dbReference>
<sequence length="440" mass="50969">MPEVESREAKVNRLKELLDGKKYLLVLDDVWNKESALWNEFIGSLRGTSQVMRSWILVTTRDQQVVDIMKISSHQEYSLKELLDHQCWLILKENAFGTRQVPNRLQDIGFKIAQKCRGLPLAASMLGGMLCDKGIDEWQTLESRFQSLGVGENTDVDKILKLSFDHLPYPTLQKCLAYCSIFPKDFEMERNQLIQLWAAEGFLHSNQINNMCMEEVGNMYFTILLDSNLFQDAEKDENGNVLNCKMHDLVHDMVQSISSSKTVRSTESGSDDKETFPIQYLALERSEKEMPFPPSERFKCITTFFLLEDRSLNDREISFFMLRVLTLRSSSVKELPKSIGKVTHLRYLDLSRTSIKTKPDSLCRLYNLQTLRVGYCKSMTKFPHNFKNLVNLRHFELQNCTKCKELPTVGHMPSLRSLHLEGLDRITKHMAFFLWRISPA</sequence>
<dbReference type="GeneID" id="140038548"/>
<keyword evidence="5" id="KW-0611">Plant defense</keyword>
<keyword evidence="6" id="KW-0067">ATP-binding</keyword>
<feature type="domain" description="Disease resistance R13L4/SHOC-2-like LRR" evidence="9">
    <location>
        <begin position="318"/>
        <end position="422"/>
    </location>
</feature>
<evidence type="ECO:0000259" key="7">
    <source>
        <dbReference type="Pfam" id="PF00931"/>
    </source>
</evidence>
<dbReference type="InterPro" id="IPR055414">
    <property type="entry name" value="LRR_R13L4/SHOC2-like"/>
</dbReference>
<keyword evidence="4" id="KW-0547">Nucleotide-binding</keyword>
<evidence type="ECO:0000256" key="3">
    <source>
        <dbReference type="ARBA" id="ARBA00022737"/>
    </source>
</evidence>
<dbReference type="InterPro" id="IPR027417">
    <property type="entry name" value="P-loop_NTPase"/>
</dbReference>
<feature type="domain" description="Disease resistance protein winged helix" evidence="8">
    <location>
        <begin position="181"/>
        <end position="254"/>
    </location>
</feature>
<dbReference type="PANTHER" id="PTHR23155:SF1139">
    <property type="entry name" value="CC-NBS-LRR RESISTANCE PROTEIN"/>
    <property type="match status" value="1"/>
</dbReference>
<evidence type="ECO:0000259" key="9">
    <source>
        <dbReference type="Pfam" id="PF23598"/>
    </source>
</evidence>
<keyword evidence="2" id="KW-0433">Leucine-rich repeat</keyword>
<evidence type="ECO:0000256" key="2">
    <source>
        <dbReference type="ARBA" id="ARBA00022614"/>
    </source>
</evidence>
<evidence type="ECO:0000256" key="5">
    <source>
        <dbReference type="ARBA" id="ARBA00022821"/>
    </source>
</evidence>
<dbReference type="Pfam" id="PF23559">
    <property type="entry name" value="WHD_DRP"/>
    <property type="match status" value="1"/>
</dbReference>
<dbReference type="PANTHER" id="PTHR23155">
    <property type="entry name" value="DISEASE RESISTANCE PROTEIN RP"/>
    <property type="match status" value="1"/>
</dbReference>
<reference evidence="11" key="1">
    <citation type="submission" date="2025-08" db="UniProtKB">
        <authorList>
            <consortium name="RefSeq"/>
        </authorList>
    </citation>
    <scope>IDENTIFICATION</scope>
    <source>
        <tissue evidence="11">Leaves</tissue>
    </source>
</reference>
<accession>A0ABM4X7K5</accession>
<dbReference type="Pfam" id="PF23598">
    <property type="entry name" value="LRR_14"/>
    <property type="match status" value="1"/>
</dbReference>
<evidence type="ECO:0000256" key="4">
    <source>
        <dbReference type="ARBA" id="ARBA00022741"/>
    </source>
</evidence>
<dbReference type="Proteomes" id="UP001652660">
    <property type="component" value="Chromosome 3e"/>
</dbReference>
<dbReference type="InterPro" id="IPR058922">
    <property type="entry name" value="WHD_DRP"/>
</dbReference>
<keyword evidence="10" id="KW-1185">Reference proteome</keyword>
<evidence type="ECO:0000313" key="11">
    <source>
        <dbReference type="RefSeq" id="XP_071940031.1"/>
    </source>
</evidence>
<organism evidence="10 11">
    <name type="scientific">Coffea arabica</name>
    <name type="common">Arabian coffee</name>
    <dbReference type="NCBI Taxonomy" id="13443"/>
    <lineage>
        <taxon>Eukaryota</taxon>
        <taxon>Viridiplantae</taxon>
        <taxon>Streptophyta</taxon>
        <taxon>Embryophyta</taxon>
        <taxon>Tracheophyta</taxon>
        <taxon>Spermatophyta</taxon>
        <taxon>Magnoliopsida</taxon>
        <taxon>eudicotyledons</taxon>
        <taxon>Gunneridae</taxon>
        <taxon>Pentapetalae</taxon>
        <taxon>asterids</taxon>
        <taxon>lamiids</taxon>
        <taxon>Gentianales</taxon>
        <taxon>Rubiaceae</taxon>
        <taxon>Ixoroideae</taxon>
        <taxon>Gardenieae complex</taxon>
        <taxon>Bertiereae - Coffeeae clade</taxon>
        <taxon>Coffeeae</taxon>
        <taxon>Coffea</taxon>
    </lineage>
</organism>